<evidence type="ECO:0000313" key="4">
    <source>
        <dbReference type="EMBL" id="RJG06599.1"/>
    </source>
</evidence>
<accession>A0A418X2B5</accession>
<proteinExistence type="predicted"/>
<protein>
    <submittedName>
        <fullName evidence="4">Pilus assembly protein</fullName>
    </submittedName>
</protein>
<organism evidence="4 5">
    <name type="scientific">Noviherbaspirillum cavernae</name>
    <dbReference type="NCBI Taxonomy" id="2320862"/>
    <lineage>
        <taxon>Bacteria</taxon>
        <taxon>Pseudomonadati</taxon>
        <taxon>Pseudomonadota</taxon>
        <taxon>Betaproteobacteria</taxon>
        <taxon>Burkholderiales</taxon>
        <taxon>Oxalobacteraceae</taxon>
        <taxon>Noviherbaspirillum</taxon>
    </lineage>
</organism>
<keyword evidence="1" id="KW-0472">Membrane</keyword>
<keyword evidence="1" id="KW-1133">Transmembrane helix</keyword>
<dbReference type="Pfam" id="PF14341">
    <property type="entry name" value="PilX_N"/>
    <property type="match status" value="1"/>
</dbReference>
<dbReference type="RefSeq" id="WP_119739320.1">
    <property type="nucleotide sequence ID" value="NZ_QYUN01000002.1"/>
</dbReference>
<name>A0A418X2B5_9BURK</name>
<dbReference type="Pfam" id="PF13681">
    <property type="entry name" value="PilX"/>
    <property type="match status" value="1"/>
</dbReference>
<sequence length="216" mass="23399">MTSVWQTSGAISRKRRCASQPSRQVGASLIVSLLMLIVILLLGISAASLALQSEKASRNDRDRQIAFQAAEAGLMDAERDIERSPDPGKSRSHLFANDSAEGFVPGCGNSGTNLGLCSPAHNASPQIWQTVDFMDQSANAHTVPYGQFTGQIFRTGKGVLPSRPPRYIIEFMSDTRPGASASAEDMAFIYRITAIGFGMRESTQVVLQSIYRKDAQ</sequence>
<dbReference type="OrthoDB" id="5405962at2"/>
<evidence type="ECO:0000259" key="2">
    <source>
        <dbReference type="Pfam" id="PF13681"/>
    </source>
</evidence>
<gene>
    <name evidence="4" type="ORF">D3870_11775</name>
</gene>
<evidence type="ECO:0000313" key="5">
    <source>
        <dbReference type="Proteomes" id="UP000285190"/>
    </source>
</evidence>
<dbReference type="AlphaFoldDB" id="A0A418X2B5"/>
<dbReference type="InterPro" id="IPR025746">
    <property type="entry name" value="PilX_N_dom"/>
</dbReference>
<dbReference type="EMBL" id="QYUN01000002">
    <property type="protein sequence ID" value="RJG06599.1"/>
    <property type="molecule type" value="Genomic_DNA"/>
</dbReference>
<feature type="domain" description="Type 4 fimbrial biogenesis protein PilX N-terminal" evidence="3">
    <location>
        <begin position="26"/>
        <end position="74"/>
    </location>
</feature>
<evidence type="ECO:0000259" key="3">
    <source>
        <dbReference type="Pfam" id="PF14341"/>
    </source>
</evidence>
<feature type="domain" description="PilX/PilW C-terminal" evidence="2">
    <location>
        <begin position="115"/>
        <end position="213"/>
    </location>
</feature>
<feature type="transmembrane region" description="Helical" evidence="1">
    <location>
        <begin position="29"/>
        <end position="51"/>
    </location>
</feature>
<reference evidence="4 5" key="1">
    <citation type="submission" date="2018-09" db="EMBL/GenBank/DDBJ databases">
        <authorList>
            <person name="Zhu H."/>
        </authorList>
    </citation>
    <scope>NUCLEOTIDE SEQUENCE [LARGE SCALE GENOMIC DNA]</scope>
    <source>
        <strain evidence="4 5">K2R10-39</strain>
    </source>
</reference>
<dbReference type="Proteomes" id="UP000285190">
    <property type="component" value="Unassembled WGS sequence"/>
</dbReference>
<keyword evidence="5" id="KW-1185">Reference proteome</keyword>
<dbReference type="InterPro" id="IPR025205">
    <property type="entry name" value="PilX/PilW_C"/>
</dbReference>
<keyword evidence="1" id="KW-0812">Transmembrane</keyword>
<evidence type="ECO:0000256" key="1">
    <source>
        <dbReference type="SAM" id="Phobius"/>
    </source>
</evidence>
<comment type="caution">
    <text evidence="4">The sequence shown here is derived from an EMBL/GenBank/DDBJ whole genome shotgun (WGS) entry which is preliminary data.</text>
</comment>